<accession>A0A0L9VCA2</accession>
<gene>
    <name evidence="2" type="ORF">LR48_Vigan09g119600</name>
</gene>
<protein>
    <submittedName>
        <fullName evidence="2">Uncharacterized protein</fullName>
    </submittedName>
</protein>
<organism evidence="2 3">
    <name type="scientific">Phaseolus angularis</name>
    <name type="common">Azuki bean</name>
    <name type="synonym">Vigna angularis</name>
    <dbReference type="NCBI Taxonomy" id="3914"/>
    <lineage>
        <taxon>Eukaryota</taxon>
        <taxon>Viridiplantae</taxon>
        <taxon>Streptophyta</taxon>
        <taxon>Embryophyta</taxon>
        <taxon>Tracheophyta</taxon>
        <taxon>Spermatophyta</taxon>
        <taxon>Magnoliopsida</taxon>
        <taxon>eudicotyledons</taxon>
        <taxon>Gunneridae</taxon>
        <taxon>Pentapetalae</taxon>
        <taxon>rosids</taxon>
        <taxon>fabids</taxon>
        <taxon>Fabales</taxon>
        <taxon>Fabaceae</taxon>
        <taxon>Papilionoideae</taxon>
        <taxon>50 kb inversion clade</taxon>
        <taxon>NPAAA clade</taxon>
        <taxon>indigoferoid/millettioid clade</taxon>
        <taxon>Phaseoleae</taxon>
        <taxon>Vigna</taxon>
    </lineage>
</organism>
<proteinExistence type="predicted"/>
<feature type="region of interest" description="Disordered" evidence="1">
    <location>
        <begin position="95"/>
        <end position="129"/>
    </location>
</feature>
<evidence type="ECO:0000256" key="1">
    <source>
        <dbReference type="SAM" id="MobiDB-lite"/>
    </source>
</evidence>
<dbReference type="Proteomes" id="UP000053144">
    <property type="component" value="Chromosome 9"/>
</dbReference>
<reference evidence="3" key="1">
    <citation type="journal article" date="2015" name="Proc. Natl. Acad. Sci. U.S.A.">
        <title>Genome sequencing of adzuki bean (Vigna angularis) provides insight into high starch and low fat accumulation and domestication.</title>
        <authorList>
            <person name="Yang K."/>
            <person name="Tian Z."/>
            <person name="Chen C."/>
            <person name="Luo L."/>
            <person name="Zhao B."/>
            <person name="Wang Z."/>
            <person name="Yu L."/>
            <person name="Li Y."/>
            <person name="Sun Y."/>
            <person name="Li W."/>
            <person name="Chen Y."/>
            <person name="Li Y."/>
            <person name="Zhang Y."/>
            <person name="Ai D."/>
            <person name="Zhao J."/>
            <person name="Shang C."/>
            <person name="Ma Y."/>
            <person name="Wu B."/>
            <person name="Wang M."/>
            <person name="Gao L."/>
            <person name="Sun D."/>
            <person name="Zhang P."/>
            <person name="Guo F."/>
            <person name="Wang W."/>
            <person name="Li Y."/>
            <person name="Wang J."/>
            <person name="Varshney R.K."/>
            <person name="Wang J."/>
            <person name="Ling H.Q."/>
            <person name="Wan P."/>
        </authorList>
    </citation>
    <scope>NUCLEOTIDE SEQUENCE</scope>
    <source>
        <strain evidence="3">cv. Jingnong 6</strain>
    </source>
</reference>
<evidence type="ECO:0000313" key="2">
    <source>
        <dbReference type="EMBL" id="KOM52537.1"/>
    </source>
</evidence>
<dbReference type="EMBL" id="CM003379">
    <property type="protein sequence ID" value="KOM52537.1"/>
    <property type="molecule type" value="Genomic_DNA"/>
</dbReference>
<dbReference type="Gramene" id="KOM52537">
    <property type="protein sequence ID" value="KOM52537"/>
    <property type="gene ID" value="LR48_Vigan09g119600"/>
</dbReference>
<sequence>MGGRKLIGINEKLELEIDGRERESATHPASVGSSQTSQRHIQRHHTSDSPMVKVSMPQAAVNAFTIQHRRDCHRERPCRRCRRAKPATNHSLFFVSQATSFKPPPRVLPSSRNASNNEQLHLRRDAEAI</sequence>
<name>A0A0L9VCA2_PHAAN</name>
<evidence type="ECO:0000313" key="3">
    <source>
        <dbReference type="Proteomes" id="UP000053144"/>
    </source>
</evidence>
<feature type="compositionally biased region" description="Polar residues" evidence="1">
    <location>
        <begin position="110"/>
        <end position="119"/>
    </location>
</feature>
<feature type="compositionally biased region" description="Basic and acidic residues" evidence="1">
    <location>
        <begin position="120"/>
        <end position="129"/>
    </location>
</feature>
<feature type="region of interest" description="Disordered" evidence="1">
    <location>
        <begin position="18"/>
        <end position="53"/>
    </location>
</feature>
<dbReference type="AlphaFoldDB" id="A0A0L9VCA2"/>